<organism evidence="4 5">
    <name type="scientific">Actinidia rufa</name>
    <dbReference type="NCBI Taxonomy" id="165716"/>
    <lineage>
        <taxon>Eukaryota</taxon>
        <taxon>Viridiplantae</taxon>
        <taxon>Streptophyta</taxon>
        <taxon>Embryophyta</taxon>
        <taxon>Tracheophyta</taxon>
        <taxon>Spermatophyta</taxon>
        <taxon>Magnoliopsida</taxon>
        <taxon>eudicotyledons</taxon>
        <taxon>Gunneridae</taxon>
        <taxon>Pentapetalae</taxon>
        <taxon>asterids</taxon>
        <taxon>Ericales</taxon>
        <taxon>Actinidiaceae</taxon>
        <taxon>Actinidia</taxon>
    </lineage>
</organism>
<dbReference type="AlphaFoldDB" id="A0A7J0FZ95"/>
<dbReference type="InterPro" id="IPR036561">
    <property type="entry name" value="MAM33_sf"/>
</dbReference>
<dbReference type="GO" id="GO:0005759">
    <property type="term" value="C:mitochondrial matrix"/>
    <property type="evidence" value="ECO:0007669"/>
    <property type="project" value="InterPro"/>
</dbReference>
<keyword evidence="3" id="KW-1133">Transmembrane helix</keyword>
<keyword evidence="3" id="KW-0472">Membrane</keyword>
<dbReference type="SUPFAM" id="SSF54529">
    <property type="entry name" value="Mitochondrial glycoprotein MAM33-like"/>
    <property type="match status" value="1"/>
</dbReference>
<sequence length="443" mass="50130">MFGARDGWAGISKRFRLLQKRPFCTTNKPTTPSNNNGGSSNNNKSGSESVDGSLSTYDESYRQLDKLDFMTAAKILFTTPPKKKKFGFDFHLVQFFFACLPSLAVYLVAQYARHEMRRIEAVHSSSSPGFTSILLPKSPFQELEVKKKAEEAAKAKEKELNDSEDKETGSDPELLEVKVRLEKLEEALKEIVVESKKQLDSISTKNQEDGSKRKHVATDHSNTPSNSEARNSATEDRDHFNKHKSDNFPPSLSQGNASGSAAPAPVTDASQNDLRGIPPPIPEFNSFTVDERQGEQWIRLSRKFGENEEIKIEVTMFDGSLPVKKPRKIGTEEELTLHITLIVDIYKEEWTDVLEVVCSAWPESIEIQKIFMRGCDQMAGQPYMGPGFKGLDDELQESLYEFLEARCIDDDLSAFLHEYMKNKDKTEFIRWMGTTVKTFIEKK</sequence>
<protein>
    <submittedName>
        <fullName evidence="4">Mitochondrial glycoprotein family protein</fullName>
    </submittedName>
</protein>
<keyword evidence="1" id="KW-0175">Coiled coil</keyword>
<dbReference type="PANTHER" id="PTHR36339">
    <property type="entry name" value="F23A5.5"/>
    <property type="match status" value="1"/>
</dbReference>
<dbReference type="Proteomes" id="UP000585474">
    <property type="component" value="Unassembled WGS sequence"/>
</dbReference>
<feature type="compositionally biased region" description="Polar residues" evidence="2">
    <location>
        <begin position="219"/>
        <end position="232"/>
    </location>
</feature>
<evidence type="ECO:0000256" key="1">
    <source>
        <dbReference type="SAM" id="Coils"/>
    </source>
</evidence>
<feature type="compositionally biased region" description="Low complexity" evidence="2">
    <location>
        <begin position="25"/>
        <end position="49"/>
    </location>
</feature>
<accession>A0A7J0FZ95</accession>
<evidence type="ECO:0000313" key="4">
    <source>
        <dbReference type="EMBL" id="GFZ04025.1"/>
    </source>
</evidence>
<evidence type="ECO:0000256" key="2">
    <source>
        <dbReference type="SAM" id="MobiDB-lite"/>
    </source>
</evidence>
<feature type="region of interest" description="Disordered" evidence="2">
    <location>
        <begin position="195"/>
        <end position="286"/>
    </location>
</feature>
<comment type="caution">
    <text evidence="4">The sequence shown here is derived from an EMBL/GenBank/DDBJ whole genome shotgun (WGS) entry which is preliminary data.</text>
</comment>
<keyword evidence="3" id="KW-0812">Transmembrane</keyword>
<dbReference type="Gene3D" id="3.10.280.10">
    <property type="entry name" value="Mitochondrial glycoprotein"/>
    <property type="match status" value="1"/>
</dbReference>
<dbReference type="EMBL" id="BJWL01000016">
    <property type="protein sequence ID" value="GFZ04025.1"/>
    <property type="molecule type" value="Genomic_DNA"/>
</dbReference>
<feature type="compositionally biased region" description="Basic and acidic residues" evidence="2">
    <location>
        <begin position="233"/>
        <end position="246"/>
    </location>
</feature>
<keyword evidence="5" id="KW-1185">Reference proteome</keyword>
<feature type="transmembrane region" description="Helical" evidence="3">
    <location>
        <begin position="90"/>
        <end position="109"/>
    </location>
</feature>
<feature type="region of interest" description="Disordered" evidence="2">
    <location>
        <begin position="24"/>
        <end position="54"/>
    </location>
</feature>
<dbReference type="PANTHER" id="PTHR36339:SF2">
    <property type="entry name" value="F23A5.5"/>
    <property type="match status" value="1"/>
</dbReference>
<evidence type="ECO:0000256" key="3">
    <source>
        <dbReference type="SAM" id="Phobius"/>
    </source>
</evidence>
<evidence type="ECO:0000313" key="5">
    <source>
        <dbReference type="Proteomes" id="UP000585474"/>
    </source>
</evidence>
<gene>
    <name evidence="4" type="ORF">Acr_16g0006490</name>
</gene>
<dbReference type="OrthoDB" id="278212at2759"/>
<dbReference type="InterPro" id="IPR003428">
    <property type="entry name" value="MAM33"/>
</dbReference>
<reference evidence="4 5" key="1">
    <citation type="submission" date="2019-07" db="EMBL/GenBank/DDBJ databases">
        <title>De Novo Assembly of kiwifruit Actinidia rufa.</title>
        <authorList>
            <person name="Sugita-Konishi S."/>
            <person name="Sato K."/>
            <person name="Mori E."/>
            <person name="Abe Y."/>
            <person name="Kisaki G."/>
            <person name="Hamano K."/>
            <person name="Suezawa K."/>
            <person name="Otani M."/>
            <person name="Fukuda T."/>
            <person name="Manabe T."/>
            <person name="Gomi K."/>
            <person name="Tabuchi M."/>
            <person name="Akimitsu K."/>
            <person name="Kataoka I."/>
        </authorList>
    </citation>
    <scope>NUCLEOTIDE SEQUENCE [LARGE SCALE GENOMIC DNA]</scope>
    <source>
        <strain evidence="5">cv. Fuchu</strain>
    </source>
</reference>
<feature type="coiled-coil region" evidence="1">
    <location>
        <begin position="140"/>
        <end position="194"/>
    </location>
</feature>
<dbReference type="Pfam" id="PF02330">
    <property type="entry name" value="MAM33"/>
    <property type="match status" value="1"/>
</dbReference>
<feature type="compositionally biased region" description="Polar residues" evidence="2">
    <location>
        <begin position="248"/>
        <end position="259"/>
    </location>
</feature>
<proteinExistence type="predicted"/>
<name>A0A7J0FZ95_9ERIC</name>